<dbReference type="PANTHER" id="PTHR48081:SF8">
    <property type="entry name" value="ALPHA_BETA HYDROLASE FOLD-3 DOMAIN-CONTAINING PROTEIN-RELATED"/>
    <property type="match status" value="1"/>
</dbReference>
<keyword evidence="1 3" id="KW-0378">Hydrolase</keyword>
<dbReference type="GO" id="GO:0016787">
    <property type="term" value="F:hydrolase activity"/>
    <property type="evidence" value="ECO:0007669"/>
    <property type="project" value="UniProtKB-KW"/>
</dbReference>
<dbReference type="Gene3D" id="3.40.50.1820">
    <property type="entry name" value="alpha/beta hydrolase"/>
    <property type="match status" value="1"/>
</dbReference>
<sequence>MSALDFFTSDPDWEVFATKNDIPLPSTTPGPQSAPIDFTRFDFASMRADEATSNAKWAEKHALEEVGYTAKSRKVRAHDGADIDVKVSFPLLHRLQARRQDRASLPVLFVTHGGGWIQGNHNLEELWFLYPLYMRFDLVIVSVEYRLAPENRFPTWIEDSKDVLDALLKSPEEFVGVNANIKVDINQLILAGSSSGAGISAVLSQICRDKGIPINGVILNVPMLCDPRNFPIAEYGPSEESLRSYTQCMDIFMGSSGLLGVWNLIHPDPASSLNIQASPLLGDLKGLPRHLIFVAGQDPLRDEGIAYARKLEEGNVPVTLHVYKGVPHNFGHYWELKATKTLWDDMKATLQKWLV</sequence>
<dbReference type="PANTHER" id="PTHR48081">
    <property type="entry name" value="AB HYDROLASE SUPERFAMILY PROTEIN C4A8.06C"/>
    <property type="match status" value="1"/>
</dbReference>
<dbReference type="Pfam" id="PF07859">
    <property type="entry name" value="Abhydrolase_3"/>
    <property type="match status" value="1"/>
</dbReference>
<dbReference type="GO" id="GO:0072330">
    <property type="term" value="P:monocarboxylic acid biosynthetic process"/>
    <property type="evidence" value="ECO:0007669"/>
    <property type="project" value="UniProtKB-ARBA"/>
</dbReference>
<comment type="caution">
    <text evidence="3">The sequence shown here is derived from an EMBL/GenBank/DDBJ whole genome shotgun (WGS) entry which is preliminary data.</text>
</comment>
<dbReference type="InterPro" id="IPR013094">
    <property type="entry name" value="AB_hydrolase_3"/>
</dbReference>
<feature type="domain" description="Alpha/beta hydrolase fold-3" evidence="2">
    <location>
        <begin position="109"/>
        <end position="330"/>
    </location>
</feature>
<reference evidence="3 4" key="1">
    <citation type="journal article" date="2023" name="IMA Fungus">
        <title>Comparative genomic study of the Penicillium genus elucidates a diverse pangenome and 15 lateral gene transfer events.</title>
        <authorList>
            <person name="Petersen C."/>
            <person name="Sorensen T."/>
            <person name="Nielsen M.R."/>
            <person name="Sondergaard T.E."/>
            <person name="Sorensen J.L."/>
            <person name="Fitzpatrick D.A."/>
            <person name="Frisvad J.C."/>
            <person name="Nielsen K.L."/>
        </authorList>
    </citation>
    <scope>NUCLEOTIDE SEQUENCE [LARGE SCALE GENOMIC DNA]</scope>
    <source>
        <strain evidence="3 4">IBT 35679</strain>
    </source>
</reference>
<accession>A0AAD6D4E5</accession>
<evidence type="ECO:0000256" key="1">
    <source>
        <dbReference type="ARBA" id="ARBA00022801"/>
    </source>
</evidence>
<dbReference type="Proteomes" id="UP001220324">
    <property type="component" value="Unassembled WGS sequence"/>
</dbReference>
<dbReference type="InterPro" id="IPR050300">
    <property type="entry name" value="GDXG_lipolytic_enzyme"/>
</dbReference>
<proteinExistence type="predicted"/>
<evidence type="ECO:0000259" key="2">
    <source>
        <dbReference type="Pfam" id="PF07859"/>
    </source>
</evidence>
<organism evidence="3 4">
    <name type="scientific">Penicillium frequentans</name>
    <dbReference type="NCBI Taxonomy" id="3151616"/>
    <lineage>
        <taxon>Eukaryota</taxon>
        <taxon>Fungi</taxon>
        <taxon>Dikarya</taxon>
        <taxon>Ascomycota</taxon>
        <taxon>Pezizomycotina</taxon>
        <taxon>Eurotiomycetes</taxon>
        <taxon>Eurotiomycetidae</taxon>
        <taxon>Eurotiales</taxon>
        <taxon>Aspergillaceae</taxon>
        <taxon>Penicillium</taxon>
    </lineage>
</organism>
<dbReference type="AlphaFoldDB" id="A0AAD6D4E5"/>
<evidence type="ECO:0000313" key="3">
    <source>
        <dbReference type="EMBL" id="KAJ5553456.1"/>
    </source>
</evidence>
<keyword evidence="4" id="KW-1185">Reference proteome</keyword>
<dbReference type="GO" id="GO:0017000">
    <property type="term" value="P:antibiotic biosynthetic process"/>
    <property type="evidence" value="ECO:0007669"/>
    <property type="project" value="UniProtKB-ARBA"/>
</dbReference>
<protein>
    <submittedName>
        <fullName evidence="3">Alpha/beta hydrolase fold-3</fullName>
    </submittedName>
</protein>
<name>A0AAD6D4E5_9EURO</name>
<evidence type="ECO:0000313" key="4">
    <source>
        <dbReference type="Proteomes" id="UP001220324"/>
    </source>
</evidence>
<dbReference type="InterPro" id="IPR029058">
    <property type="entry name" value="AB_hydrolase_fold"/>
</dbReference>
<dbReference type="SUPFAM" id="SSF53474">
    <property type="entry name" value="alpha/beta-Hydrolases"/>
    <property type="match status" value="1"/>
</dbReference>
<gene>
    <name evidence="3" type="ORF">N7494_002834</name>
</gene>
<dbReference type="EMBL" id="JAQIZZ010000002">
    <property type="protein sequence ID" value="KAJ5553456.1"/>
    <property type="molecule type" value="Genomic_DNA"/>
</dbReference>